<dbReference type="FunFam" id="3.30.565.10:FF:000006">
    <property type="entry name" value="Sensor histidine kinase WalK"/>
    <property type="match status" value="1"/>
</dbReference>
<dbReference type="OrthoDB" id="9808408at2"/>
<dbReference type="Gene3D" id="1.10.287.130">
    <property type="match status" value="1"/>
</dbReference>
<dbReference type="SUPFAM" id="SSF55874">
    <property type="entry name" value="ATPase domain of HSP90 chaperone/DNA topoisomerase II/histidine kinase"/>
    <property type="match status" value="1"/>
</dbReference>
<dbReference type="InterPro" id="IPR036890">
    <property type="entry name" value="HATPase_C_sf"/>
</dbReference>
<dbReference type="EMBL" id="FRAT01000005">
    <property type="protein sequence ID" value="SHK90486.1"/>
    <property type="molecule type" value="Genomic_DNA"/>
</dbReference>
<dbReference type="InterPro" id="IPR005467">
    <property type="entry name" value="His_kinase_dom"/>
</dbReference>
<dbReference type="Gene3D" id="3.30.565.10">
    <property type="entry name" value="Histidine kinase-like ATPase, C-terminal domain"/>
    <property type="match status" value="1"/>
</dbReference>
<dbReference type="SUPFAM" id="SSF47384">
    <property type="entry name" value="Homodimeric domain of signal transducing histidine kinase"/>
    <property type="match status" value="1"/>
</dbReference>
<evidence type="ECO:0000259" key="9">
    <source>
        <dbReference type="PROSITE" id="PS50112"/>
    </source>
</evidence>
<dbReference type="NCBIfam" id="TIGR00229">
    <property type="entry name" value="sensory_box"/>
    <property type="match status" value="1"/>
</dbReference>
<dbReference type="InterPro" id="IPR004358">
    <property type="entry name" value="Sig_transdc_His_kin-like_C"/>
</dbReference>
<accession>A0A1M6WAE9</accession>
<dbReference type="CDD" id="cd00130">
    <property type="entry name" value="PAS"/>
    <property type="match status" value="2"/>
</dbReference>
<dbReference type="CDD" id="cd00075">
    <property type="entry name" value="HATPase"/>
    <property type="match status" value="1"/>
</dbReference>
<keyword evidence="5" id="KW-0418">Kinase</keyword>
<dbReference type="SMART" id="SM00387">
    <property type="entry name" value="HATPase_c"/>
    <property type="match status" value="1"/>
</dbReference>
<dbReference type="CDD" id="cd00082">
    <property type="entry name" value="HisKA"/>
    <property type="match status" value="1"/>
</dbReference>
<comment type="caution">
    <text evidence="11">The sequence shown here is derived from an EMBL/GenBank/DDBJ whole genome shotgun (WGS) entry which is preliminary data.</text>
</comment>
<dbReference type="InterPro" id="IPR003661">
    <property type="entry name" value="HisK_dim/P_dom"/>
</dbReference>
<organism evidence="11 12">
    <name type="scientific">Flagellimonas taeanensis</name>
    <dbReference type="NCBI Taxonomy" id="1005926"/>
    <lineage>
        <taxon>Bacteria</taxon>
        <taxon>Pseudomonadati</taxon>
        <taxon>Bacteroidota</taxon>
        <taxon>Flavobacteriia</taxon>
        <taxon>Flavobacteriales</taxon>
        <taxon>Flavobacteriaceae</taxon>
        <taxon>Flagellimonas</taxon>
    </lineage>
</organism>
<dbReference type="InterPro" id="IPR036097">
    <property type="entry name" value="HisK_dim/P_sf"/>
</dbReference>
<dbReference type="InterPro" id="IPR013655">
    <property type="entry name" value="PAS_fold_3"/>
</dbReference>
<dbReference type="RefSeq" id="WP_143070751.1">
    <property type="nucleotide sequence ID" value="NZ_FOKU01000011.1"/>
</dbReference>
<keyword evidence="7" id="KW-0175">Coiled coil</keyword>
<dbReference type="EC" id="2.7.13.3" evidence="2"/>
<keyword evidence="4" id="KW-0808">Transferase</keyword>
<dbReference type="Proteomes" id="UP000198940">
    <property type="component" value="Unassembled WGS sequence"/>
</dbReference>
<feature type="domain" description="PAS" evidence="9">
    <location>
        <begin position="18"/>
        <end position="93"/>
    </location>
</feature>
<dbReference type="EMBL" id="FOKU01000011">
    <property type="protein sequence ID" value="SFC45130.1"/>
    <property type="molecule type" value="Genomic_DNA"/>
</dbReference>
<reference evidence="11 12" key="1">
    <citation type="submission" date="2016-11" db="EMBL/GenBank/DDBJ databases">
        <authorList>
            <person name="Varghese N."/>
            <person name="Submissions S."/>
        </authorList>
    </citation>
    <scope>NUCLEOTIDE SEQUENCE [LARGE SCALE GENOMIC DNA]</scope>
    <source>
        <strain evidence="11 12">CGMCC 1.12174</strain>
        <strain evidence="10 13">DSM 26351</strain>
    </source>
</reference>
<dbReference type="Pfam" id="PF13426">
    <property type="entry name" value="PAS_9"/>
    <property type="match status" value="1"/>
</dbReference>
<dbReference type="AlphaFoldDB" id="A0A1M6WAE9"/>
<comment type="catalytic activity">
    <reaction evidence="1">
        <text>ATP + protein L-histidine = ADP + protein N-phospho-L-histidine.</text>
        <dbReference type="EC" id="2.7.13.3"/>
    </reaction>
</comment>
<evidence type="ECO:0000313" key="12">
    <source>
        <dbReference type="Proteomes" id="UP000184031"/>
    </source>
</evidence>
<dbReference type="Pfam" id="PF02518">
    <property type="entry name" value="HATPase_c"/>
    <property type="match status" value="1"/>
</dbReference>
<dbReference type="SMART" id="SM00091">
    <property type="entry name" value="PAS"/>
    <property type="match status" value="2"/>
</dbReference>
<feature type="domain" description="Histidine kinase" evidence="8">
    <location>
        <begin position="504"/>
        <end position="720"/>
    </location>
</feature>
<dbReference type="PROSITE" id="PS50109">
    <property type="entry name" value="HIS_KIN"/>
    <property type="match status" value="1"/>
</dbReference>
<feature type="domain" description="PAS" evidence="9">
    <location>
        <begin position="149"/>
        <end position="200"/>
    </location>
</feature>
<dbReference type="Pfam" id="PF00512">
    <property type="entry name" value="HisKA"/>
    <property type="match status" value="1"/>
</dbReference>
<keyword evidence="3" id="KW-0597">Phosphoprotein</keyword>
<gene>
    <name evidence="10" type="ORF">SAMN04487891_11194</name>
    <name evidence="11" type="ORF">SAMN05216293_2215</name>
</gene>
<dbReference type="STRING" id="1055723.SAMN05216293_2215"/>
<dbReference type="Proteomes" id="UP000184031">
    <property type="component" value="Unassembled WGS sequence"/>
</dbReference>
<feature type="coiled-coil region" evidence="7">
    <location>
        <begin position="305"/>
        <end position="343"/>
    </location>
</feature>
<dbReference type="GO" id="GO:0000155">
    <property type="term" value="F:phosphorelay sensor kinase activity"/>
    <property type="evidence" value="ECO:0007669"/>
    <property type="project" value="InterPro"/>
</dbReference>
<keyword evidence="13" id="KW-1185">Reference proteome</keyword>
<evidence type="ECO:0000313" key="11">
    <source>
        <dbReference type="EMBL" id="SHK90486.1"/>
    </source>
</evidence>
<proteinExistence type="predicted"/>
<protein>
    <recommendedName>
        <fullName evidence="2">histidine kinase</fullName>
        <ecNumber evidence="2">2.7.13.3</ecNumber>
    </recommendedName>
</protein>
<dbReference type="Gene3D" id="3.30.450.20">
    <property type="entry name" value="PAS domain"/>
    <property type="match status" value="3"/>
</dbReference>
<evidence type="ECO:0000256" key="2">
    <source>
        <dbReference type="ARBA" id="ARBA00012438"/>
    </source>
</evidence>
<dbReference type="InterPro" id="IPR003594">
    <property type="entry name" value="HATPase_dom"/>
</dbReference>
<keyword evidence="6" id="KW-0902">Two-component regulatory system</keyword>
<evidence type="ECO:0000256" key="7">
    <source>
        <dbReference type="SAM" id="Coils"/>
    </source>
</evidence>
<evidence type="ECO:0000313" key="10">
    <source>
        <dbReference type="EMBL" id="SFC45130.1"/>
    </source>
</evidence>
<evidence type="ECO:0000256" key="5">
    <source>
        <dbReference type="ARBA" id="ARBA00022777"/>
    </source>
</evidence>
<evidence type="ECO:0000256" key="6">
    <source>
        <dbReference type="ARBA" id="ARBA00023012"/>
    </source>
</evidence>
<dbReference type="Pfam" id="PF08447">
    <property type="entry name" value="PAS_3"/>
    <property type="match status" value="1"/>
</dbReference>
<dbReference type="PRINTS" id="PR00344">
    <property type="entry name" value="BCTRLSENSOR"/>
</dbReference>
<dbReference type="InterPro" id="IPR050736">
    <property type="entry name" value="Sensor_HK_Regulatory"/>
</dbReference>
<dbReference type="SMART" id="SM00388">
    <property type="entry name" value="HisKA"/>
    <property type="match status" value="1"/>
</dbReference>
<dbReference type="SUPFAM" id="SSF55781">
    <property type="entry name" value="GAF domain-like"/>
    <property type="match status" value="1"/>
</dbReference>
<evidence type="ECO:0000256" key="4">
    <source>
        <dbReference type="ARBA" id="ARBA00022679"/>
    </source>
</evidence>
<name>A0A1M6WAE9_9FLAO</name>
<evidence type="ECO:0000313" key="13">
    <source>
        <dbReference type="Proteomes" id="UP000198940"/>
    </source>
</evidence>
<dbReference type="SUPFAM" id="SSF55785">
    <property type="entry name" value="PYP-like sensor domain (PAS domain)"/>
    <property type="match status" value="2"/>
</dbReference>
<dbReference type="InterPro" id="IPR035965">
    <property type="entry name" value="PAS-like_dom_sf"/>
</dbReference>
<dbReference type="InterPro" id="IPR000014">
    <property type="entry name" value="PAS"/>
</dbReference>
<dbReference type="PANTHER" id="PTHR43711:SF26">
    <property type="entry name" value="SENSOR HISTIDINE KINASE RCSC"/>
    <property type="match status" value="1"/>
</dbReference>
<dbReference type="PANTHER" id="PTHR43711">
    <property type="entry name" value="TWO-COMPONENT HISTIDINE KINASE"/>
    <property type="match status" value="1"/>
</dbReference>
<evidence type="ECO:0000259" key="8">
    <source>
        <dbReference type="PROSITE" id="PS50109"/>
    </source>
</evidence>
<evidence type="ECO:0000256" key="1">
    <source>
        <dbReference type="ARBA" id="ARBA00000085"/>
    </source>
</evidence>
<sequence>MDQQNSKKEKGASLLFERDRKLRTLVENLPGIVFRRKNDSDWTMQYISDGCRWITGYWPEKLCRSGGITWASLIHPMDREDVWNTVQTAVSKKEKFQLKYRITDKDGNVHWISETGISVDKKGSAVYLEGYMQDITVQIMGGNINVIKERALEEVGNGIVISNAQLKQFPIIYVNKAFEKNTGYTSEEVIKRVSGSKIHPAIAKAMDQVLETSDPCPCTRAMQTKKKEGAANILDDPSWSKHGVPMIEAGIKSIRSTPVMDADDNVQGVLSIFCPDGFLHSPQKEDIVDEMVGLVGLAIEQDKIRKRLQMNQERLEARSKGLEEEVEQRNKDLQQILKELRLANFELNVQITDAQNARKRAEIQEAMLLAIAQKFPKGAIILVNEQMQINFVEGAELKFLQHQIRSNQELSINNLDGFSTKSKSLLLTCIKQTLKGKHLSFEIEYQKKNYIVNTTPLFIENGRTSLALLVLFNISERKRNEGRMLQNLVKERELSELKTQFIGTASHEFRAPLSVILSSASLIEKLNAPDKGEKRLAHLEKIKSNVRHLVNILNDFLSVTKLDEGETKASPEYFDLLHFSSSLIEKVKMGKKKGQSIILECEKAELETFLDPKLMHLVLSNLLNNAIKYSNEDQPIILKIEDKDHRLHLWVTDRGIGIPEDDQKHLFQRFFRAKNSVNIAGTGLGLHIVKTYVELMDGKIDFESKENHGSTFKLEFPKKTLYK</sequence>
<evidence type="ECO:0000256" key="3">
    <source>
        <dbReference type="ARBA" id="ARBA00022553"/>
    </source>
</evidence>
<dbReference type="PROSITE" id="PS50112">
    <property type="entry name" value="PAS"/>
    <property type="match status" value="2"/>
</dbReference>